<proteinExistence type="predicted"/>
<evidence type="ECO:0000256" key="1">
    <source>
        <dbReference type="ARBA" id="ARBA00011900"/>
    </source>
</evidence>
<dbReference type="OrthoDB" id="9805629at2"/>
<keyword evidence="7" id="KW-1185">Reference proteome</keyword>
<keyword evidence="2 6" id="KW-0489">Methyltransferase</keyword>
<dbReference type="RefSeq" id="WP_132281052.1">
    <property type="nucleotide sequence ID" value="NZ_SMGQ01000011.1"/>
</dbReference>
<dbReference type="InterPro" id="IPR002052">
    <property type="entry name" value="DNA_methylase_N6_adenine_CS"/>
</dbReference>
<evidence type="ECO:0000256" key="2">
    <source>
        <dbReference type="ARBA" id="ARBA00022603"/>
    </source>
</evidence>
<keyword evidence="3 6" id="KW-0808">Transferase</keyword>
<reference evidence="6 7" key="1">
    <citation type="submission" date="2019-03" db="EMBL/GenBank/DDBJ databases">
        <title>Genomic Encyclopedia of Type Strains, Phase IV (KMG-IV): sequencing the most valuable type-strain genomes for metagenomic binning, comparative biology and taxonomic classification.</title>
        <authorList>
            <person name="Goeker M."/>
        </authorList>
    </citation>
    <scope>NUCLEOTIDE SEQUENCE [LARGE SCALE GENOMIC DNA]</scope>
    <source>
        <strain evidence="6 7">DSM 24176</strain>
    </source>
</reference>
<dbReference type="SUPFAM" id="SSF53335">
    <property type="entry name" value="S-adenosyl-L-methionine-dependent methyltransferases"/>
    <property type="match status" value="1"/>
</dbReference>
<evidence type="ECO:0000313" key="7">
    <source>
        <dbReference type="Proteomes" id="UP000294545"/>
    </source>
</evidence>
<dbReference type="Proteomes" id="UP000294545">
    <property type="component" value="Unassembled WGS sequence"/>
</dbReference>
<dbReference type="GO" id="GO:0003676">
    <property type="term" value="F:nucleic acid binding"/>
    <property type="evidence" value="ECO:0007669"/>
    <property type="project" value="InterPro"/>
</dbReference>
<protein>
    <recommendedName>
        <fullName evidence="1">site-specific DNA-methyltransferase (adenine-specific)</fullName>
        <ecNumber evidence="1">2.1.1.72</ecNumber>
    </recommendedName>
</protein>
<keyword evidence="4" id="KW-0949">S-adenosyl-L-methionine</keyword>
<comment type="caution">
    <text evidence="6">The sequence shown here is derived from an EMBL/GenBank/DDBJ whole genome shotgun (WGS) entry which is preliminary data.</text>
</comment>
<dbReference type="Pfam" id="PF02086">
    <property type="entry name" value="MethyltransfD12"/>
    <property type="match status" value="1"/>
</dbReference>
<dbReference type="InterPro" id="IPR029063">
    <property type="entry name" value="SAM-dependent_MTases_sf"/>
</dbReference>
<evidence type="ECO:0000256" key="4">
    <source>
        <dbReference type="ARBA" id="ARBA00022691"/>
    </source>
</evidence>
<comment type="catalytic activity">
    <reaction evidence="5">
        <text>a 2'-deoxyadenosine in DNA + S-adenosyl-L-methionine = an N(6)-methyl-2'-deoxyadenosine in DNA + S-adenosyl-L-homocysteine + H(+)</text>
        <dbReference type="Rhea" id="RHEA:15197"/>
        <dbReference type="Rhea" id="RHEA-COMP:12418"/>
        <dbReference type="Rhea" id="RHEA-COMP:12419"/>
        <dbReference type="ChEBI" id="CHEBI:15378"/>
        <dbReference type="ChEBI" id="CHEBI:57856"/>
        <dbReference type="ChEBI" id="CHEBI:59789"/>
        <dbReference type="ChEBI" id="CHEBI:90615"/>
        <dbReference type="ChEBI" id="CHEBI:90616"/>
        <dbReference type="EC" id="2.1.1.72"/>
    </reaction>
</comment>
<sequence>MNYIGSKRSLLPFLQESIEHIIPDELKGNSIFCDLFAGTGIVGSHFKKKNYTIYSNDIQYYSYVLIKHFIENNSPIEFKQLHTLFPELKSLSHTDKLSYILSYLNALEGIEGFIYNHYCISGSFGSEYERRYFTDDNGKKCDAIRMILNQWLSDHLITEAEFFYLLAILLEAIDKVANTASVYEAFLKKYKKTALKPVTLKPLDIIMNTQQNKVFNEDINDLISHIKGDILYLDPPYNRRQYASNYHLLETIAKYDAPQTSGKTGIRQEPQKKSLYCSKVKAQDAFENLMNHADFKYIFLSYNDEGIIPLDTIEKIMGSKGQYGRFEQSYRRYKADNSRTYSQNNTTEYLHYVIVD</sequence>
<dbReference type="EMBL" id="SMGQ01000011">
    <property type="protein sequence ID" value="TCK98455.1"/>
    <property type="molecule type" value="Genomic_DNA"/>
</dbReference>
<accession>A0A4R1MZ61</accession>
<dbReference type="PRINTS" id="PR00505">
    <property type="entry name" value="D12N6MTFRASE"/>
</dbReference>
<dbReference type="EC" id="2.1.1.72" evidence="1"/>
<dbReference type="GO" id="GO:0009307">
    <property type="term" value="P:DNA restriction-modification system"/>
    <property type="evidence" value="ECO:0007669"/>
    <property type="project" value="InterPro"/>
</dbReference>
<evidence type="ECO:0000313" key="6">
    <source>
        <dbReference type="EMBL" id="TCK98455.1"/>
    </source>
</evidence>
<dbReference type="GO" id="GO:0009007">
    <property type="term" value="F:site-specific DNA-methyltransferase (adenine-specific) activity"/>
    <property type="evidence" value="ECO:0007669"/>
    <property type="project" value="UniProtKB-EC"/>
</dbReference>
<dbReference type="InterPro" id="IPR012327">
    <property type="entry name" value="MeTrfase_D12"/>
</dbReference>
<evidence type="ECO:0000256" key="3">
    <source>
        <dbReference type="ARBA" id="ARBA00022679"/>
    </source>
</evidence>
<dbReference type="PROSITE" id="PS00092">
    <property type="entry name" value="N6_MTASE"/>
    <property type="match status" value="1"/>
</dbReference>
<evidence type="ECO:0000256" key="5">
    <source>
        <dbReference type="ARBA" id="ARBA00047942"/>
    </source>
</evidence>
<dbReference type="Gene3D" id="3.40.50.150">
    <property type="entry name" value="Vaccinia Virus protein VP39"/>
    <property type="match status" value="1"/>
</dbReference>
<organism evidence="6 7">
    <name type="scientific">Natranaerovirga hydrolytica</name>
    <dbReference type="NCBI Taxonomy" id="680378"/>
    <lineage>
        <taxon>Bacteria</taxon>
        <taxon>Bacillati</taxon>
        <taxon>Bacillota</taxon>
        <taxon>Clostridia</taxon>
        <taxon>Lachnospirales</taxon>
        <taxon>Natranaerovirgaceae</taxon>
        <taxon>Natranaerovirga</taxon>
    </lineage>
</organism>
<name>A0A4R1MZ61_9FIRM</name>
<gene>
    <name evidence="6" type="ORF">EDC19_0877</name>
</gene>
<dbReference type="GO" id="GO:0032259">
    <property type="term" value="P:methylation"/>
    <property type="evidence" value="ECO:0007669"/>
    <property type="project" value="UniProtKB-KW"/>
</dbReference>
<dbReference type="AlphaFoldDB" id="A0A4R1MZ61"/>